<gene>
    <name evidence="2" type="ORF">BB934_33780</name>
    <name evidence="3" type="ORF">BB934_42280</name>
</gene>
<dbReference type="EMBL" id="CP016620">
    <property type="protein sequence ID" value="ANY84869.1"/>
    <property type="molecule type" value="Genomic_DNA"/>
</dbReference>
<dbReference type="KEGG" id="moc:BB934_33780"/>
<proteinExistence type="predicted"/>
<accession>A0A1B2ET45</accession>
<dbReference type="OrthoDB" id="10002959at2"/>
<geneLocation type="plasmid" evidence="3">
    <name>unnamed4</name>
</geneLocation>
<dbReference type="RefSeq" id="WP_099514215.1">
    <property type="nucleotide sequence ID" value="NZ_CP016617.1"/>
</dbReference>
<evidence type="ECO:0000313" key="3">
    <source>
        <dbReference type="EMBL" id="ANY84869.1"/>
    </source>
</evidence>
<reference evidence="2" key="1">
    <citation type="submission" date="2016-07" db="EMBL/GenBank/DDBJ databases">
        <title>Microvirga ossetica sp. nov. a new species of rhizobia isolated from root nodules of the legume species Vicia alpestris Steven originated from North Ossetia region in the Caucasus.</title>
        <authorList>
            <person name="Safronova V.I."/>
            <person name="Kuznetsova I.G."/>
            <person name="Sazanova A.L."/>
            <person name="Belimov A."/>
            <person name="Andronov E."/>
            <person name="Osledkin Y.S."/>
            <person name="Onishchuk O.P."/>
            <person name="Kurchak O.N."/>
            <person name="Shaposhnikov A.I."/>
            <person name="Willems A."/>
            <person name="Tikhonovich I.A."/>
        </authorList>
    </citation>
    <scope>NUCLEOTIDE SEQUENCE [LARGE SCALE GENOMIC DNA]</scope>
    <source>
        <strain evidence="2">V5/3M</strain>
        <plasmid evidence="2">unnamed1</plasmid>
        <plasmid evidence="3">unnamed4</plasmid>
    </source>
</reference>
<name>A0A1B2ET45_9HYPH</name>
<geneLocation type="plasmid" evidence="2">
    <name>unnamed1</name>
</geneLocation>
<organism evidence="2">
    <name type="scientific">Microvirga ossetica</name>
    <dbReference type="NCBI Taxonomy" id="1882682"/>
    <lineage>
        <taxon>Bacteria</taxon>
        <taxon>Pseudomonadati</taxon>
        <taxon>Pseudomonadota</taxon>
        <taxon>Alphaproteobacteria</taxon>
        <taxon>Hyphomicrobiales</taxon>
        <taxon>Methylobacteriaceae</taxon>
        <taxon>Microvirga</taxon>
    </lineage>
</organism>
<feature type="region of interest" description="Disordered" evidence="1">
    <location>
        <begin position="42"/>
        <end position="65"/>
    </location>
</feature>
<feature type="compositionally biased region" description="Polar residues" evidence="1">
    <location>
        <begin position="51"/>
        <end position="65"/>
    </location>
</feature>
<sequence length="65" mass="7622">MTRQTRHPLLQVQESFEITRFSPECLIEAYRRVVPIQTKAIRRAAEHRRSQTPVHTTRSQGGKHV</sequence>
<evidence type="ECO:0000256" key="1">
    <source>
        <dbReference type="SAM" id="MobiDB-lite"/>
    </source>
</evidence>
<dbReference type="KEGG" id="moc:BB934_42280"/>
<evidence type="ECO:0000313" key="2">
    <source>
        <dbReference type="EMBL" id="ANY83156.1"/>
    </source>
</evidence>
<dbReference type="EMBL" id="CP016617">
    <property type="protein sequence ID" value="ANY83156.1"/>
    <property type="molecule type" value="Genomic_DNA"/>
</dbReference>
<keyword evidence="2" id="KW-0614">Plasmid</keyword>
<protein>
    <submittedName>
        <fullName evidence="2">Uncharacterized protein</fullName>
    </submittedName>
</protein>
<dbReference type="AlphaFoldDB" id="A0A1B2ET45"/>